<dbReference type="InterPro" id="IPR029752">
    <property type="entry name" value="D-isomer_DH_CS1"/>
</dbReference>
<protein>
    <submittedName>
        <fullName evidence="5">D-specific alpha-keto acid dehydrogenase</fullName>
        <ecNumber evidence="5">1.1.1.-</ecNumber>
    </submittedName>
</protein>
<keyword evidence="3" id="KW-0520">NAD</keyword>
<evidence type="ECO:0000256" key="1">
    <source>
        <dbReference type="ARBA" id="ARBA00005854"/>
    </source>
</evidence>
<dbReference type="PROSITE" id="PS00670">
    <property type="entry name" value="D_2_HYDROXYACID_DH_2"/>
    <property type="match status" value="1"/>
</dbReference>
<dbReference type="EMBL" id="JACHJS010000001">
    <property type="protein sequence ID" value="MBB4968594.1"/>
    <property type="molecule type" value="Genomic_DNA"/>
</dbReference>
<proteinExistence type="inferred from homology"/>
<sequence length="215" mass="23530">MADYVLMSMLMVVRGAKATIRRVDSHDYRLGEVRGKELRDLTVGVVGTGRIGTAVVSRLRGFGCRILAHDTRPGVAVDHVPLDDLLRQSDIVTLHTPLNADTYHLLDRRRIARMKRGAYVVNTGRGALLDTGALVAALESGALGGAALDVLEGEEGIFYADRRDEPVENGHLARLRDLPNVFVSPHTAFYTDHALSDTVENCLVNCTNFVRGNRV</sequence>
<dbReference type="InterPro" id="IPR006140">
    <property type="entry name" value="D-isomer_DH_NAD-bd"/>
</dbReference>
<dbReference type="GO" id="GO:0051287">
    <property type="term" value="F:NAD binding"/>
    <property type="evidence" value="ECO:0007669"/>
    <property type="project" value="InterPro"/>
</dbReference>
<dbReference type="EC" id="1.1.1.-" evidence="5"/>
<dbReference type="AlphaFoldDB" id="A0A7W7T8N7"/>
<reference evidence="5 6" key="1">
    <citation type="submission" date="2020-08" db="EMBL/GenBank/DDBJ databases">
        <title>Sequencing the genomes of 1000 actinobacteria strains.</title>
        <authorList>
            <person name="Klenk H.-P."/>
        </authorList>
    </citation>
    <scope>NUCLEOTIDE SEQUENCE [LARGE SCALE GENOMIC DNA]</scope>
    <source>
        <strain evidence="5 6">DSM 45084</strain>
    </source>
</reference>
<name>A0A7W7T8N7_9PSEU</name>
<evidence type="ECO:0000313" key="6">
    <source>
        <dbReference type="Proteomes" id="UP000542674"/>
    </source>
</evidence>
<dbReference type="PROSITE" id="PS00065">
    <property type="entry name" value="D_2_HYDROXYACID_DH_1"/>
    <property type="match status" value="1"/>
</dbReference>
<comment type="similarity">
    <text evidence="1">Belongs to the D-isomer specific 2-hydroxyacid dehydrogenase family.</text>
</comment>
<dbReference type="InterPro" id="IPR058205">
    <property type="entry name" value="D-LDH-like"/>
</dbReference>
<feature type="domain" description="D-isomer specific 2-hydroxyacid dehydrogenase NAD-binding" evidence="4">
    <location>
        <begin position="6"/>
        <end position="188"/>
    </location>
</feature>
<dbReference type="Proteomes" id="UP000542674">
    <property type="component" value="Unassembled WGS sequence"/>
</dbReference>
<organism evidence="5 6">
    <name type="scientific">Saccharothrix violaceirubra</name>
    <dbReference type="NCBI Taxonomy" id="413306"/>
    <lineage>
        <taxon>Bacteria</taxon>
        <taxon>Bacillati</taxon>
        <taxon>Actinomycetota</taxon>
        <taxon>Actinomycetes</taxon>
        <taxon>Pseudonocardiales</taxon>
        <taxon>Pseudonocardiaceae</taxon>
        <taxon>Saccharothrix</taxon>
    </lineage>
</organism>
<dbReference type="SUPFAM" id="SSF51735">
    <property type="entry name" value="NAD(P)-binding Rossmann-fold domains"/>
    <property type="match status" value="1"/>
</dbReference>
<dbReference type="PANTHER" id="PTHR43026">
    <property type="entry name" value="2-HYDROXYACID DEHYDROGENASE HOMOLOG 1-RELATED"/>
    <property type="match status" value="1"/>
</dbReference>
<dbReference type="Gene3D" id="3.40.50.720">
    <property type="entry name" value="NAD(P)-binding Rossmann-like Domain"/>
    <property type="match status" value="1"/>
</dbReference>
<dbReference type="GO" id="GO:0008720">
    <property type="term" value="F:D-lactate dehydrogenase (NAD+) activity"/>
    <property type="evidence" value="ECO:0007669"/>
    <property type="project" value="TreeGrafter"/>
</dbReference>
<evidence type="ECO:0000256" key="3">
    <source>
        <dbReference type="ARBA" id="ARBA00023027"/>
    </source>
</evidence>
<dbReference type="InterPro" id="IPR036291">
    <property type="entry name" value="NAD(P)-bd_dom_sf"/>
</dbReference>
<accession>A0A7W7T8N7</accession>
<keyword evidence="2 5" id="KW-0560">Oxidoreductase</keyword>
<comment type="caution">
    <text evidence="5">The sequence shown here is derived from an EMBL/GenBank/DDBJ whole genome shotgun (WGS) entry which is preliminary data.</text>
</comment>
<dbReference type="PROSITE" id="PS00671">
    <property type="entry name" value="D_2_HYDROXYACID_DH_3"/>
    <property type="match status" value="1"/>
</dbReference>
<dbReference type="Pfam" id="PF02826">
    <property type="entry name" value="2-Hacid_dh_C"/>
    <property type="match status" value="1"/>
</dbReference>
<evidence type="ECO:0000256" key="2">
    <source>
        <dbReference type="ARBA" id="ARBA00023002"/>
    </source>
</evidence>
<gene>
    <name evidence="5" type="ORF">F4559_005953</name>
</gene>
<evidence type="ECO:0000259" key="4">
    <source>
        <dbReference type="Pfam" id="PF02826"/>
    </source>
</evidence>
<dbReference type="PANTHER" id="PTHR43026:SF1">
    <property type="entry name" value="2-HYDROXYACID DEHYDROGENASE HOMOLOG 1-RELATED"/>
    <property type="match status" value="1"/>
</dbReference>
<dbReference type="InterPro" id="IPR029753">
    <property type="entry name" value="D-isomer_DH_CS"/>
</dbReference>
<keyword evidence="6" id="KW-1185">Reference proteome</keyword>
<evidence type="ECO:0000313" key="5">
    <source>
        <dbReference type="EMBL" id="MBB4968594.1"/>
    </source>
</evidence>